<feature type="domain" description="Rad50/SbcC-type AAA" evidence="3">
    <location>
        <begin position="6"/>
        <end position="256"/>
    </location>
</feature>
<name>A0A327VVM6_9BACT</name>
<dbReference type="OrthoDB" id="9795626at2"/>
<feature type="region of interest" description="Disordered" evidence="2">
    <location>
        <begin position="388"/>
        <end position="413"/>
    </location>
</feature>
<sequence>MKIRAIRIKNLASLEGTVEIDFTQAPLQQAGIFAITGPTGAGKSTILDALCLALYAKTPRYKQAESGVEVQDVQGATINQSDIRGILRDGTADGYAEVDFVGVDGQPYRATWSVRRARNKADGALQAYEIALKNIHTNAAVPGKKGELQEEIARLVGLNFEQFTRSVLLAQGDFTAFLKAGRDEKASLLEKLTGTTIYTEISQRIFRRSADQQLVVKALTAKQEGISTLTTAELEALQQEKASLQTAIQSTEQRIETLTREIDWHERLATLMESQEAAQQAYDTATAEVQHAAPREQQLEQVAKVQPLRATVEALQTTQKQLNDKTQEATSLMGQLDSLLQQKVSLQTILLELQQQLDKAVQEQESAQPKLIEARALDVQLKEKQEQIRQATAQRDEARKRLQQQEEELSQKNTAAENLAASITALTKWKTDNVSRQPIAEQQEFILSVLHNAGVKVADLDRYAVELASIKDLIQSGKTRLVALKSTQADLQATCQQEQTAYQQASSQLQTTDVIRLEEEKNQIDLAVEDILRAEAQWKLLYHSRQETDTLQQQLQEQREALTKVESELQLAATAMTLAKAQKDVALSARDKARVAAAADVEKLREQLTPEEPCPVCGSKEHPYATHDPRLSNLLAELESDYNAAEKEYTNCLTTHSGLQKSRDLIVVTIATKDKEVQAKEAAIAAQQLSWTTFQIYPACMQQPETERAAWLLARLEATKLQQTTLKEKIHLYQTSKAKLDKAKEQLDKQEKELSDKTNAIKDEERALTSQEEKLTMLKESISAAEAALEQVQQQLSVHFASPQWFQGWKQNPESFVAKIQEFAAAWKSQIAQLEENTRKQAVLEESITGSQAQVVYYTEDASQKQEQLVHLELAAAALQSARKAIFDGKPVAAVEADLKAAADYARQNQDGKKAELDVLLAEETRVGARKEQAEKDQESLQQQTLELQHKITQWLNQYNQQQHTNLSEPALHQLLSFPPEWMDTERAALRRIADVQTQAKSVLEERTTAWNTHRQQHFSENTLENLKESKLVETEVLRQKGKEFNGIEFKLKQDEENKDRIGTLREEIATQTQIWENWQKLNEIIGSADGKKFRQIAQEYTLDALLSHANVHLEFLNQRYVLERIPNSLGLQVLDKDMGNEIRTVYSLSGGESFLVSLALALGLASLSSSRMKVESLFIDEGFGSLDPATLNIAMDALERLHNQGRKVGVISHVQEMTERIPVQIKVSKMQSGKSKVAITGI</sequence>
<dbReference type="SUPFAM" id="SSF52540">
    <property type="entry name" value="P-loop containing nucleoside triphosphate hydrolases"/>
    <property type="match status" value="1"/>
</dbReference>
<dbReference type="GO" id="GO:0016887">
    <property type="term" value="F:ATP hydrolysis activity"/>
    <property type="evidence" value="ECO:0007669"/>
    <property type="project" value="InterPro"/>
</dbReference>
<keyword evidence="4" id="KW-0269">Exonuclease</keyword>
<comment type="caution">
    <text evidence="4">The sequence shown here is derived from an EMBL/GenBank/DDBJ whole genome shotgun (WGS) entry which is preliminary data.</text>
</comment>
<dbReference type="Pfam" id="PF13476">
    <property type="entry name" value="AAA_23"/>
    <property type="match status" value="1"/>
</dbReference>
<dbReference type="AlphaFoldDB" id="A0A327VVM6"/>
<dbReference type="Proteomes" id="UP000249819">
    <property type="component" value="Unassembled WGS sequence"/>
</dbReference>
<keyword evidence="5" id="KW-1185">Reference proteome</keyword>
<protein>
    <submittedName>
        <fullName evidence="4">Exonuclease SbcC</fullName>
    </submittedName>
</protein>
<dbReference type="InterPro" id="IPR027417">
    <property type="entry name" value="P-loop_NTPase"/>
</dbReference>
<accession>A0A327VVM6</accession>
<organism evidence="4 5">
    <name type="scientific">Chitinophaga dinghuensis</name>
    <dbReference type="NCBI Taxonomy" id="1539050"/>
    <lineage>
        <taxon>Bacteria</taxon>
        <taxon>Pseudomonadati</taxon>
        <taxon>Bacteroidota</taxon>
        <taxon>Chitinophagia</taxon>
        <taxon>Chitinophagales</taxon>
        <taxon>Chitinophagaceae</taxon>
        <taxon>Chitinophaga</taxon>
    </lineage>
</organism>
<keyword evidence="4" id="KW-0540">Nuclease</keyword>
<dbReference type="EMBL" id="QLMA01000005">
    <property type="protein sequence ID" value="RAJ80051.1"/>
    <property type="molecule type" value="Genomic_DNA"/>
</dbReference>
<proteinExistence type="predicted"/>
<evidence type="ECO:0000256" key="2">
    <source>
        <dbReference type="SAM" id="MobiDB-lite"/>
    </source>
</evidence>
<dbReference type="RefSeq" id="WP_111593076.1">
    <property type="nucleotide sequence ID" value="NZ_QLMA01000005.1"/>
</dbReference>
<evidence type="ECO:0000313" key="4">
    <source>
        <dbReference type="EMBL" id="RAJ80051.1"/>
    </source>
</evidence>
<dbReference type="InterPro" id="IPR038729">
    <property type="entry name" value="Rad50/SbcC_AAA"/>
</dbReference>
<gene>
    <name evidence="4" type="ORF">CLV59_105158</name>
</gene>
<dbReference type="GO" id="GO:0004527">
    <property type="term" value="F:exonuclease activity"/>
    <property type="evidence" value="ECO:0007669"/>
    <property type="project" value="UniProtKB-KW"/>
</dbReference>
<dbReference type="Gene3D" id="3.40.50.300">
    <property type="entry name" value="P-loop containing nucleotide triphosphate hydrolases"/>
    <property type="match status" value="2"/>
</dbReference>
<keyword evidence="1" id="KW-0175">Coiled coil</keyword>
<dbReference type="GO" id="GO:0006302">
    <property type="term" value="P:double-strand break repair"/>
    <property type="evidence" value="ECO:0007669"/>
    <property type="project" value="InterPro"/>
</dbReference>
<feature type="coiled-coil region" evidence="1">
    <location>
        <begin position="234"/>
        <end position="268"/>
    </location>
</feature>
<reference evidence="4 5" key="1">
    <citation type="submission" date="2018-06" db="EMBL/GenBank/DDBJ databases">
        <title>Genomic Encyclopedia of Archaeal and Bacterial Type Strains, Phase II (KMG-II): from individual species to whole genera.</title>
        <authorList>
            <person name="Goeker M."/>
        </authorList>
    </citation>
    <scope>NUCLEOTIDE SEQUENCE [LARGE SCALE GENOMIC DNA]</scope>
    <source>
        <strain evidence="4 5">DSM 29821</strain>
    </source>
</reference>
<evidence type="ECO:0000313" key="5">
    <source>
        <dbReference type="Proteomes" id="UP000249819"/>
    </source>
</evidence>
<feature type="compositionally biased region" description="Basic and acidic residues" evidence="2">
    <location>
        <begin position="394"/>
        <end position="404"/>
    </location>
</feature>
<dbReference type="Pfam" id="PF13558">
    <property type="entry name" value="SbcC_Walker_B"/>
    <property type="match status" value="1"/>
</dbReference>
<dbReference type="PANTHER" id="PTHR32114">
    <property type="entry name" value="ABC TRANSPORTER ABCH.3"/>
    <property type="match status" value="1"/>
</dbReference>
<feature type="coiled-coil region" evidence="1">
    <location>
        <begin position="517"/>
        <end position="575"/>
    </location>
</feature>
<evidence type="ECO:0000259" key="3">
    <source>
        <dbReference type="Pfam" id="PF13476"/>
    </source>
</evidence>
<keyword evidence="4" id="KW-0378">Hydrolase</keyword>
<evidence type="ECO:0000256" key="1">
    <source>
        <dbReference type="SAM" id="Coils"/>
    </source>
</evidence>
<dbReference type="PANTHER" id="PTHR32114:SF2">
    <property type="entry name" value="ABC TRANSPORTER ABCH.3"/>
    <property type="match status" value="1"/>
</dbReference>
<feature type="coiled-coil region" evidence="1">
    <location>
        <begin position="726"/>
        <end position="837"/>
    </location>
</feature>